<organism evidence="6 7">
    <name type="scientific">Massariosphaeria phaeospora</name>
    <dbReference type="NCBI Taxonomy" id="100035"/>
    <lineage>
        <taxon>Eukaryota</taxon>
        <taxon>Fungi</taxon>
        <taxon>Dikarya</taxon>
        <taxon>Ascomycota</taxon>
        <taxon>Pezizomycotina</taxon>
        <taxon>Dothideomycetes</taxon>
        <taxon>Pleosporomycetidae</taxon>
        <taxon>Pleosporales</taxon>
        <taxon>Pleosporales incertae sedis</taxon>
        <taxon>Massariosphaeria</taxon>
    </lineage>
</organism>
<keyword evidence="7" id="KW-1185">Reference proteome</keyword>
<dbReference type="PANTHER" id="PTHR42973:SF22">
    <property type="entry name" value="FAD-BINDING PCMH-TYPE DOMAIN-CONTAINING PROTEIN-RELATED"/>
    <property type="match status" value="1"/>
</dbReference>
<evidence type="ECO:0000256" key="2">
    <source>
        <dbReference type="ARBA" id="ARBA00022630"/>
    </source>
</evidence>
<keyword evidence="3" id="KW-0274">FAD</keyword>
<dbReference type="PROSITE" id="PS51387">
    <property type="entry name" value="FAD_PCMH"/>
    <property type="match status" value="1"/>
</dbReference>
<comment type="caution">
    <text evidence="6">The sequence shown here is derived from an EMBL/GenBank/DDBJ whole genome shotgun (WGS) entry which is preliminary data.</text>
</comment>
<keyword evidence="2" id="KW-0285">Flavoprotein</keyword>
<feature type="domain" description="FAD-binding PCMH-type" evidence="5">
    <location>
        <begin position="37"/>
        <end position="217"/>
    </location>
</feature>
<name>A0A7C8M1D0_9PLEO</name>
<evidence type="ECO:0000313" key="7">
    <source>
        <dbReference type="Proteomes" id="UP000481861"/>
    </source>
</evidence>
<comment type="similarity">
    <text evidence="1">Belongs to the oxygen-dependent FAD-linked oxidoreductase family.</text>
</comment>
<evidence type="ECO:0000256" key="3">
    <source>
        <dbReference type="ARBA" id="ARBA00022827"/>
    </source>
</evidence>
<gene>
    <name evidence="6" type="ORF">BDV95DRAFT_292125</name>
</gene>
<protein>
    <recommendedName>
        <fullName evidence="5">FAD-binding PCMH-type domain-containing protein</fullName>
    </recommendedName>
</protein>
<dbReference type="EMBL" id="JAADJZ010000041">
    <property type="protein sequence ID" value="KAF2864675.1"/>
    <property type="molecule type" value="Genomic_DNA"/>
</dbReference>
<dbReference type="InterPro" id="IPR036318">
    <property type="entry name" value="FAD-bd_PCMH-like_sf"/>
</dbReference>
<evidence type="ECO:0000256" key="4">
    <source>
        <dbReference type="ARBA" id="ARBA00023002"/>
    </source>
</evidence>
<dbReference type="Proteomes" id="UP000481861">
    <property type="component" value="Unassembled WGS sequence"/>
</dbReference>
<dbReference type="GO" id="GO:0071949">
    <property type="term" value="F:FAD binding"/>
    <property type="evidence" value="ECO:0007669"/>
    <property type="project" value="InterPro"/>
</dbReference>
<sequence>MENLLTSLRHSLPGVVFVPGDDQYAESTSSYFSAQECDIKPACIVRPQNASEVATIVSRLVGAIESEGTDFLKFAIRSGGHAAFAGSANVTNGVTVDLRALDTIEVNQSLMTVTVGSGVSWGEVYRTLEPLGLGISGGRHSQVGVGGLTLGGGLSHFSGQVGLVCDNVLEYEVVLASGEIIHATENDSEYRDLFRALRGASNNFGIVTSFTFRIFPQGRVWGGTLIHPLETKERQLSAFHDFCANPSFDPNASLIQSFGFSADRGTGCVNGVVYTKPESEKDVINPFINIEPTYVNTLREMSITELTKEQDAFNENGLCQVVASTTFYLDLALLQRTIAAWEASIDSIRGYSGIVWSLSLQPIVPKVIALSPFLQTAIPTLSDPPRTIVIAQLTGTWKNTEDTPARYDPEGIFQKCVPSGFKLY</sequence>
<keyword evidence="4" id="KW-0560">Oxidoreductase</keyword>
<dbReference type="AlphaFoldDB" id="A0A7C8M1D0"/>
<dbReference type="InterPro" id="IPR016166">
    <property type="entry name" value="FAD-bd_PCMH"/>
</dbReference>
<dbReference type="Pfam" id="PF01565">
    <property type="entry name" value="FAD_binding_4"/>
    <property type="match status" value="1"/>
</dbReference>
<dbReference type="PANTHER" id="PTHR42973">
    <property type="entry name" value="BINDING OXIDOREDUCTASE, PUTATIVE (AFU_ORTHOLOGUE AFUA_1G17690)-RELATED"/>
    <property type="match status" value="1"/>
</dbReference>
<dbReference type="InterPro" id="IPR016169">
    <property type="entry name" value="FAD-bd_PCMH_sub2"/>
</dbReference>
<dbReference type="OrthoDB" id="2151789at2759"/>
<dbReference type="InterPro" id="IPR050416">
    <property type="entry name" value="FAD-linked_Oxidoreductase"/>
</dbReference>
<evidence type="ECO:0000313" key="6">
    <source>
        <dbReference type="EMBL" id="KAF2864675.1"/>
    </source>
</evidence>
<dbReference type="Gene3D" id="3.30.465.10">
    <property type="match status" value="1"/>
</dbReference>
<dbReference type="SUPFAM" id="SSF56176">
    <property type="entry name" value="FAD-binding/transporter-associated domain-like"/>
    <property type="match status" value="1"/>
</dbReference>
<reference evidence="6 7" key="1">
    <citation type="submission" date="2020-01" db="EMBL/GenBank/DDBJ databases">
        <authorList>
            <consortium name="DOE Joint Genome Institute"/>
            <person name="Haridas S."/>
            <person name="Albert R."/>
            <person name="Binder M."/>
            <person name="Bloem J."/>
            <person name="Labutti K."/>
            <person name="Salamov A."/>
            <person name="Andreopoulos B."/>
            <person name="Baker S.E."/>
            <person name="Barry K."/>
            <person name="Bills G."/>
            <person name="Bluhm B.H."/>
            <person name="Cannon C."/>
            <person name="Castanera R."/>
            <person name="Culley D.E."/>
            <person name="Daum C."/>
            <person name="Ezra D."/>
            <person name="Gonzalez J.B."/>
            <person name="Henrissat B."/>
            <person name="Kuo A."/>
            <person name="Liang C."/>
            <person name="Lipzen A."/>
            <person name="Lutzoni F."/>
            <person name="Magnuson J."/>
            <person name="Mondo S."/>
            <person name="Nolan M."/>
            <person name="Ohm R."/>
            <person name="Pangilinan J."/>
            <person name="Park H.-J.H."/>
            <person name="Ramirez L."/>
            <person name="Alfaro M."/>
            <person name="Sun H."/>
            <person name="Tritt A."/>
            <person name="Yoshinaga Y."/>
            <person name="Zwiers L.-H.L."/>
            <person name="Turgeon B.G."/>
            <person name="Goodwin S.B."/>
            <person name="Spatafora J.W."/>
            <person name="Crous P.W."/>
            <person name="Grigoriev I.V."/>
        </authorList>
    </citation>
    <scope>NUCLEOTIDE SEQUENCE [LARGE SCALE GENOMIC DNA]</scope>
    <source>
        <strain evidence="6 7">CBS 611.86</strain>
    </source>
</reference>
<accession>A0A7C8M1D0</accession>
<evidence type="ECO:0000256" key="1">
    <source>
        <dbReference type="ARBA" id="ARBA00005466"/>
    </source>
</evidence>
<dbReference type="GO" id="GO:0016491">
    <property type="term" value="F:oxidoreductase activity"/>
    <property type="evidence" value="ECO:0007669"/>
    <property type="project" value="UniProtKB-KW"/>
</dbReference>
<evidence type="ECO:0000259" key="5">
    <source>
        <dbReference type="PROSITE" id="PS51387"/>
    </source>
</evidence>
<dbReference type="InterPro" id="IPR006094">
    <property type="entry name" value="Oxid_FAD_bind_N"/>
</dbReference>
<proteinExistence type="inferred from homology"/>